<dbReference type="AlphaFoldDB" id="A0A4Y2AAL5"/>
<accession>A0A4Y2AAL5</accession>
<name>A0A4Y2AAL5_ARAVE</name>
<gene>
    <name evidence="1" type="ORF">AVEN_53471_1</name>
</gene>
<sequence length="108" mass="12322">MFLKLAFLLRIRKSVSRGLKVISRVNRSTRMSPILATTDLQNRAALSFDAIASTRTNCPHGLNGKLSLALLFMVTRFQFVLISLHSKYLQYHSTSKNYEQRFLSASEK</sequence>
<evidence type="ECO:0000313" key="2">
    <source>
        <dbReference type="Proteomes" id="UP000499080"/>
    </source>
</evidence>
<proteinExistence type="predicted"/>
<reference evidence="1 2" key="1">
    <citation type="journal article" date="2019" name="Sci. Rep.">
        <title>Orb-weaving spider Araneus ventricosus genome elucidates the spidroin gene catalogue.</title>
        <authorList>
            <person name="Kono N."/>
            <person name="Nakamura H."/>
            <person name="Ohtoshi R."/>
            <person name="Moran D.A.P."/>
            <person name="Shinohara A."/>
            <person name="Yoshida Y."/>
            <person name="Fujiwara M."/>
            <person name="Mori M."/>
            <person name="Tomita M."/>
            <person name="Arakawa K."/>
        </authorList>
    </citation>
    <scope>NUCLEOTIDE SEQUENCE [LARGE SCALE GENOMIC DNA]</scope>
</reference>
<dbReference type="Proteomes" id="UP000499080">
    <property type="component" value="Unassembled WGS sequence"/>
</dbReference>
<organism evidence="1 2">
    <name type="scientific">Araneus ventricosus</name>
    <name type="common">Orbweaver spider</name>
    <name type="synonym">Epeira ventricosa</name>
    <dbReference type="NCBI Taxonomy" id="182803"/>
    <lineage>
        <taxon>Eukaryota</taxon>
        <taxon>Metazoa</taxon>
        <taxon>Ecdysozoa</taxon>
        <taxon>Arthropoda</taxon>
        <taxon>Chelicerata</taxon>
        <taxon>Arachnida</taxon>
        <taxon>Araneae</taxon>
        <taxon>Araneomorphae</taxon>
        <taxon>Entelegynae</taxon>
        <taxon>Araneoidea</taxon>
        <taxon>Araneidae</taxon>
        <taxon>Araneus</taxon>
    </lineage>
</organism>
<dbReference type="EMBL" id="BGPR01000010">
    <property type="protein sequence ID" value="GBL76808.1"/>
    <property type="molecule type" value="Genomic_DNA"/>
</dbReference>
<comment type="caution">
    <text evidence="1">The sequence shown here is derived from an EMBL/GenBank/DDBJ whole genome shotgun (WGS) entry which is preliminary data.</text>
</comment>
<evidence type="ECO:0000313" key="1">
    <source>
        <dbReference type="EMBL" id="GBL76808.1"/>
    </source>
</evidence>
<protein>
    <submittedName>
        <fullName evidence="1">Uncharacterized protein</fullName>
    </submittedName>
</protein>
<keyword evidence="2" id="KW-1185">Reference proteome</keyword>